<reference evidence="4 5" key="1">
    <citation type="submission" date="2020-12" db="EMBL/GenBank/DDBJ databases">
        <title>FDA dAtabase for Regulatory Grade micrObial Sequences (FDA-ARGOS): Supporting development and validation of Infectious Disease Dx tests.</title>
        <authorList>
            <person name="Sproer C."/>
            <person name="Gronow S."/>
            <person name="Severitt S."/>
            <person name="Schroder I."/>
            <person name="Tallon L."/>
            <person name="Sadzewicz L."/>
            <person name="Zhao X."/>
            <person name="Boylan J."/>
            <person name="Ott S."/>
            <person name="Bowen H."/>
            <person name="Vavikolanu K."/>
            <person name="Mehta A."/>
            <person name="Aluvathingal J."/>
            <person name="Nadendla S."/>
            <person name="Lowell S."/>
            <person name="Myers T."/>
            <person name="Yan Y."/>
            <person name="Sichtig H."/>
        </authorList>
    </citation>
    <scope>NUCLEOTIDE SEQUENCE [LARGE SCALE GENOMIC DNA]</scope>
    <source>
        <strain evidence="4 5">FDAARGOS_1013</strain>
    </source>
</reference>
<evidence type="ECO:0000256" key="2">
    <source>
        <dbReference type="ARBA" id="ARBA00023315"/>
    </source>
</evidence>
<dbReference type="InterPro" id="IPR000182">
    <property type="entry name" value="GNAT_dom"/>
</dbReference>
<organism evidence="4 5">
    <name type="scientific">Stutzerimonas balearica</name>
    <dbReference type="NCBI Taxonomy" id="74829"/>
    <lineage>
        <taxon>Bacteria</taxon>
        <taxon>Pseudomonadati</taxon>
        <taxon>Pseudomonadota</taxon>
        <taxon>Gammaproteobacteria</taxon>
        <taxon>Pseudomonadales</taxon>
        <taxon>Pseudomonadaceae</taxon>
        <taxon>Stutzerimonas</taxon>
    </lineage>
</organism>
<keyword evidence="1" id="KW-0808">Transferase</keyword>
<dbReference type="PROSITE" id="PS51186">
    <property type="entry name" value="GNAT"/>
    <property type="match status" value="1"/>
</dbReference>
<sequence length="202" mass="22675">MCDLNEIFLDTGDLSPAPSIVSPASMPDGGMRVRRAACRDLLALFAIHRALFLPHIARLWGWDERWQRANFLEQVATASTWVVESDSGIAGYLQFEEQARRIYLRNIALVPAYQRRGVGTRLVEALKTKASARRIPLTLSVFRTNLAARRFYERQGFTATHEARTHIDMRWVRPGASDQCPGSGTDRVDSMMTVHGSQSVDG</sequence>
<proteinExistence type="predicted"/>
<dbReference type="AlphaFoldDB" id="A0A9X7YSD0"/>
<evidence type="ECO:0000313" key="5">
    <source>
        <dbReference type="Proteomes" id="UP000595933"/>
    </source>
</evidence>
<keyword evidence="2" id="KW-0012">Acyltransferase</keyword>
<dbReference type="SUPFAM" id="SSF55729">
    <property type="entry name" value="Acyl-CoA N-acyltransferases (Nat)"/>
    <property type="match status" value="1"/>
</dbReference>
<dbReference type="Proteomes" id="UP000595933">
    <property type="component" value="Chromosome"/>
</dbReference>
<dbReference type="GO" id="GO:0016747">
    <property type="term" value="F:acyltransferase activity, transferring groups other than amino-acyl groups"/>
    <property type="evidence" value="ECO:0007669"/>
    <property type="project" value="InterPro"/>
</dbReference>
<dbReference type="Gene3D" id="3.40.630.30">
    <property type="match status" value="1"/>
</dbReference>
<name>A0A9X7YSD0_9GAMM</name>
<evidence type="ECO:0000313" key="4">
    <source>
        <dbReference type="EMBL" id="QQN51114.1"/>
    </source>
</evidence>
<protein>
    <submittedName>
        <fullName evidence="4">GNAT family N-acetyltransferase</fullName>
    </submittedName>
</protein>
<evidence type="ECO:0000259" key="3">
    <source>
        <dbReference type="PROSITE" id="PS51186"/>
    </source>
</evidence>
<dbReference type="InterPro" id="IPR016181">
    <property type="entry name" value="Acyl_CoA_acyltransferase"/>
</dbReference>
<accession>A0A9X7YSD0</accession>
<dbReference type="EMBL" id="CP067013">
    <property type="protein sequence ID" value="QQN51114.1"/>
    <property type="molecule type" value="Genomic_DNA"/>
</dbReference>
<dbReference type="CDD" id="cd04301">
    <property type="entry name" value="NAT_SF"/>
    <property type="match status" value="1"/>
</dbReference>
<dbReference type="InterPro" id="IPR050832">
    <property type="entry name" value="Bact_Acetyltransf"/>
</dbReference>
<gene>
    <name evidence="4" type="ORF">I6H70_01150</name>
</gene>
<dbReference type="GeneID" id="77260548"/>
<feature type="domain" description="N-acetyltransferase" evidence="3">
    <location>
        <begin position="31"/>
        <end position="174"/>
    </location>
</feature>
<evidence type="ECO:0000256" key="1">
    <source>
        <dbReference type="ARBA" id="ARBA00022679"/>
    </source>
</evidence>
<dbReference type="RefSeq" id="WP_074519894.1">
    <property type="nucleotide sequence ID" value="NZ_CP067013.1"/>
</dbReference>
<dbReference type="Pfam" id="PF00583">
    <property type="entry name" value="Acetyltransf_1"/>
    <property type="match status" value="1"/>
</dbReference>
<dbReference type="PANTHER" id="PTHR43877">
    <property type="entry name" value="AMINOALKYLPHOSPHONATE N-ACETYLTRANSFERASE-RELATED-RELATED"/>
    <property type="match status" value="1"/>
</dbReference>